<proteinExistence type="predicted"/>
<name>A0ACB8S5X3_9AGAM</name>
<dbReference type="EMBL" id="MU275849">
    <property type="protein sequence ID" value="KAI0051889.1"/>
    <property type="molecule type" value="Genomic_DNA"/>
</dbReference>
<reference evidence="1" key="1">
    <citation type="submission" date="2021-02" db="EMBL/GenBank/DDBJ databases">
        <authorList>
            <consortium name="DOE Joint Genome Institute"/>
            <person name="Ahrendt S."/>
            <person name="Looney B.P."/>
            <person name="Miyauchi S."/>
            <person name="Morin E."/>
            <person name="Drula E."/>
            <person name="Courty P.E."/>
            <person name="Chicoki N."/>
            <person name="Fauchery L."/>
            <person name="Kohler A."/>
            <person name="Kuo A."/>
            <person name="Labutti K."/>
            <person name="Pangilinan J."/>
            <person name="Lipzen A."/>
            <person name="Riley R."/>
            <person name="Andreopoulos W."/>
            <person name="He G."/>
            <person name="Johnson J."/>
            <person name="Barry K.W."/>
            <person name="Grigoriev I.V."/>
            <person name="Nagy L."/>
            <person name="Hibbett D."/>
            <person name="Henrissat B."/>
            <person name="Matheny P.B."/>
            <person name="Labbe J."/>
            <person name="Martin F."/>
        </authorList>
    </citation>
    <scope>NUCLEOTIDE SEQUENCE</scope>
    <source>
        <strain evidence="1">FP105234-sp</strain>
    </source>
</reference>
<comment type="caution">
    <text evidence="1">The sequence shown here is derived from an EMBL/GenBank/DDBJ whole genome shotgun (WGS) entry which is preliminary data.</text>
</comment>
<reference evidence="1" key="2">
    <citation type="journal article" date="2022" name="New Phytol.">
        <title>Evolutionary transition to the ectomycorrhizal habit in the genomes of a hyperdiverse lineage of mushroom-forming fungi.</title>
        <authorList>
            <person name="Looney B."/>
            <person name="Miyauchi S."/>
            <person name="Morin E."/>
            <person name="Drula E."/>
            <person name="Courty P.E."/>
            <person name="Kohler A."/>
            <person name="Kuo A."/>
            <person name="LaButti K."/>
            <person name="Pangilinan J."/>
            <person name="Lipzen A."/>
            <person name="Riley R."/>
            <person name="Andreopoulos W."/>
            <person name="He G."/>
            <person name="Johnson J."/>
            <person name="Nolan M."/>
            <person name="Tritt A."/>
            <person name="Barry K.W."/>
            <person name="Grigoriev I.V."/>
            <person name="Nagy L.G."/>
            <person name="Hibbett D."/>
            <person name="Henrissat B."/>
            <person name="Matheny P.B."/>
            <person name="Labbe J."/>
            <person name="Martin F.M."/>
        </authorList>
    </citation>
    <scope>NUCLEOTIDE SEQUENCE</scope>
    <source>
        <strain evidence="1">FP105234-sp</strain>
    </source>
</reference>
<evidence type="ECO:0000313" key="2">
    <source>
        <dbReference type="Proteomes" id="UP000814033"/>
    </source>
</evidence>
<keyword evidence="2" id="KW-1185">Reference proteome</keyword>
<organism evidence="1 2">
    <name type="scientific">Auriscalpium vulgare</name>
    <dbReference type="NCBI Taxonomy" id="40419"/>
    <lineage>
        <taxon>Eukaryota</taxon>
        <taxon>Fungi</taxon>
        <taxon>Dikarya</taxon>
        <taxon>Basidiomycota</taxon>
        <taxon>Agaricomycotina</taxon>
        <taxon>Agaricomycetes</taxon>
        <taxon>Russulales</taxon>
        <taxon>Auriscalpiaceae</taxon>
        <taxon>Auriscalpium</taxon>
    </lineage>
</organism>
<gene>
    <name evidence="1" type="ORF">FA95DRAFT_1554123</name>
</gene>
<sequence length="485" mass="52666">MANELQPGYRFEDIHLEEFPPASPITERAPRRSPSISGSVFALEQISVSSVGNRNETVLAPVDTGFAAWAFLAAAFVVEGLVFSVPYAYGIFLPLYLEDPRFASPPHAATLLPLVGTLSSGVIFLTGPIVYPYLSRYPHHRRICAWLGVLLWWTSVFGASYADKIEHLLVLQGVMFGISGSMLYAATISYFAEWFVKRRGLANGIMFTGSASGGLILPFILPPVLRAHGTSTTLRFLSVALVLLLLPAVPFLRPRLPESRVHGPRRRTDQRSWMKDWLWWALIASNTIVGLGFFLPQLWFPTFASALNLSTSSSSLALALLNGASALAPLFVGFLSDRYSPWIIALFVTSSSSIFTFILWGVVGNAAAGMMAYGVAYGLSAGGWSTLWSGFIRGFSKDDPDLATLLYGFLMLSRGIGNVLSSPISTTLLSGTNSTQFDIHSHGKTGFAVQDGRFGRLITYVGSCFAAAGVVSLVVALRDKRSRRA</sequence>
<protein>
    <submittedName>
        <fullName evidence="1">MFS general substrate transporter</fullName>
    </submittedName>
</protein>
<evidence type="ECO:0000313" key="1">
    <source>
        <dbReference type="EMBL" id="KAI0051889.1"/>
    </source>
</evidence>
<dbReference type="Proteomes" id="UP000814033">
    <property type="component" value="Unassembled WGS sequence"/>
</dbReference>
<accession>A0ACB8S5X3</accession>